<evidence type="ECO:0008006" key="3">
    <source>
        <dbReference type="Google" id="ProtNLM"/>
    </source>
</evidence>
<gene>
    <name evidence="1" type="ORF">D3P09_00945</name>
</gene>
<reference evidence="1 2" key="1">
    <citation type="submission" date="2018-09" db="EMBL/GenBank/DDBJ databases">
        <title>Paenibacillus aracenensis nov. sp. isolated from a cave in southern Spain.</title>
        <authorList>
            <person name="Jurado V."/>
            <person name="Gutierrez-Patricio S."/>
            <person name="Gonzalez-Pimentel J.L."/>
            <person name="Miller A.Z."/>
            <person name="Laiz L."/>
            <person name="Saiz-Jimenez C."/>
        </authorList>
    </citation>
    <scope>NUCLEOTIDE SEQUENCE [LARGE SCALE GENOMIC DNA]</scope>
    <source>
        <strain evidence="1 2">JCM 19203</strain>
    </source>
</reference>
<dbReference type="InterPro" id="IPR013783">
    <property type="entry name" value="Ig-like_fold"/>
</dbReference>
<dbReference type="InterPro" id="IPR035986">
    <property type="entry name" value="PKD_dom_sf"/>
</dbReference>
<organism evidence="1 2">
    <name type="scientific">Paenibacillus pinisoli</name>
    <dbReference type="NCBI Taxonomy" id="1276110"/>
    <lineage>
        <taxon>Bacteria</taxon>
        <taxon>Bacillati</taxon>
        <taxon>Bacillota</taxon>
        <taxon>Bacilli</taxon>
        <taxon>Bacillales</taxon>
        <taxon>Paenibacillaceae</taxon>
        <taxon>Paenibacillus</taxon>
    </lineage>
</organism>
<evidence type="ECO:0000313" key="1">
    <source>
        <dbReference type="EMBL" id="RJX40616.1"/>
    </source>
</evidence>
<name>A0A3A6PLK5_9BACL</name>
<evidence type="ECO:0000313" key="2">
    <source>
        <dbReference type="Proteomes" id="UP000267798"/>
    </source>
</evidence>
<dbReference type="SUPFAM" id="SSF49299">
    <property type="entry name" value="PKD domain"/>
    <property type="match status" value="1"/>
</dbReference>
<proteinExistence type="predicted"/>
<dbReference type="Proteomes" id="UP000267798">
    <property type="component" value="Unassembled WGS sequence"/>
</dbReference>
<keyword evidence="2" id="KW-1185">Reference proteome</keyword>
<sequence>MRKETVNGFESAFNGKGTVFEKTPGNAFCRYSDGRKWQVNSFSTDTHSQFRKDYFREAAASLPTYYPPYAQMAEIVGYMNIDLNNHPAVWLNSKGEIVDAKFVKKNTIIIPPKTHTSKMNKHTALGLKDYDPKNPRLALQYKAEFYGFSEKNQIPASNPAFYTGHAQCYGYPFNLQYYLQAEAEYETYTYGGTITFNYAKTATAYITGEIMPEPNSARFENKDVKVRVTINAEIADIKDPGAISHYDVYLNNELGDQKFEDKAIPANRNMKISRTFDFVIPASRMTNKDSHDEVFVGRVRACYKPSSYYVDPVYGKCMDTGKIHASTNVYKAKAPDPPAKGLGPVAIIHAPFEVMLGDDITLDGTDSYDPDGTIETYTWQTPNAIGSIGNLPAGEVYYNKLGPQKVQLCVRDNDGERDCALHSLVVTEPYIQANIYQSGTLKENRKVTFSEFSFTSSRYPVIQSKNQWTVKALYDDIPQSMIKYEGSLDGKDRFDVLFKQPGDYIVTLSVENTAGFRDTTSRIVTIKPDLPPVTAISAESMIEYRDPKHMNKAKFVLKDNSYSPDGDILAWGRWYVIFDANNDGIFSEQRRLIDEGEAKEVIYYADHVGKYQFHKETIEEFGQETIPAFVTASDRRRSQTWE</sequence>
<protein>
    <recommendedName>
        <fullName evidence="3">PKD domain-containing protein</fullName>
    </recommendedName>
</protein>
<dbReference type="EMBL" id="QXQB01000001">
    <property type="protein sequence ID" value="RJX40616.1"/>
    <property type="molecule type" value="Genomic_DNA"/>
</dbReference>
<dbReference type="Gene3D" id="2.60.40.10">
    <property type="entry name" value="Immunoglobulins"/>
    <property type="match status" value="1"/>
</dbReference>
<accession>A0A3A6PLK5</accession>
<dbReference type="AlphaFoldDB" id="A0A3A6PLK5"/>
<comment type="caution">
    <text evidence="1">The sequence shown here is derived from an EMBL/GenBank/DDBJ whole genome shotgun (WGS) entry which is preliminary data.</text>
</comment>